<dbReference type="RefSeq" id="WP_197945735.1">
    <property type="nucleotide sequence ID" value="NZ_AP022871.1"/>
</dbReference>
<organism evidence="9 10">
    <name type="scientific">Phytohabitans suffuscus</name>
    <dbReference type="NCBI Taxonomy" id="624315"/>
    <lineage>
        <taxon>Bacteria</taxon>
        <taxon>Bacillati</taxon>
        <taxon>Actinomycetota</taxon>
        <taxon>Actinomycetes</taxon>
        <taxon>Micromonosporales</taxon>
        <taxon>Micromonosporaceae</taxon>
    </lineage>
</organism>
<keyword evidence="3" id="KW-0560">Oxidoreductase</keyword>
<evidence type="ECO:0000259" key="8">
    <source>
        <dbReference type="Pfam" id="PF00296"/>
    </source>
</evidence>
<reference evidence="9 10" key="1">
    <citation type="submission" date="2020-03" db="EMBL/GenBank/DDBJ databases">
        <title>Whole genome shotgun sequence of Phytohabitans suffuscus NBRC 105367.</title>
        <authorList>
            <person name="Komaki H."/>
            <person name="Tamura T."/>
        </authorList>
    </citation>
    <scope>NUCLEOTIDE SEQUENCE [LARGE SCALE GENOMIC DNA]</scope>
    <source>
        <strain evidence="9 10">NBRC 105367</strain>
    </source>
</reference>
<dbReference type="GO" id="GO:0004497">
    <property type="term" value="F:monooxygenase activity"/>
    <property type="evidence" value="ECO:0007669"/>
    <property type="project" value="UniProtKB-KW"/>
</dbReference>
<comment type="similarity">
    <text evidence="5">Belongs to the NtaA/SnaA/DszA monooxygenase family.</text>
</comment>
<dbReference type="SUPFAM" id="SSF51679">
    <property type="entry name" value="Bacterial luciferase-like"/>
    <property type="match status" value="1"/>
</dbReference>
<dbReference type="Pfam" id="PF00296">
    <property type="entry name" value="Bac_luciferase"/>
    <property type="match status" value="1"/>
</dbReference>
<evidence type="ECO:0000256" key="6">
    <source>
        <dbReference type="PIRSR" id="PIRSR000337-1"/>
    </source>
</evidence>
<name>A0A6F8YA39_9ACTN</name>
<dbReference type="PANTHER" id="PTHR30011">
    <property type="entry name" value="ALKANESULFONATE MONOOXYGENASE-RELATED"/>
    <property type="match status" value="1"/>
</dbReference>
<evidence type="ECO:0000256" key="7">
    <source>
        <dbReference type="SAM" id="MobiDB-lite"/>
    </source>
</evidence>
<dbReference type="InterPro" id="IPR016215">
    <property type="entry name" value="NTA_MOA"/>
</dbReference>
<dbReference type="PANTHER" id="PTHR30011:SF16">
    <property type="entry name" value="C2H2 FINGER DOMAIN TRANSCRIPTION FACTOR (EUROFUNG)-RELATED"/>
    <property type="match status" value="1"/>
</dbReference>
<dbReference type="PIRSF" id="PIRSF000337">
    <property type="entry name" value="NTA_MOA"/>
    <property type="match status" value="1"/>
</dbReference>
<dbReference type="InterPro" id="IPR011251">
    <property type="entry name" value="Luciferase-like_dom"/>
</dbReference>
<feature type="compositionally biased region" description="Basic and acidic residues" evidence="7">
    <location>
        <begin position="474"/>
        <end position="485"/>
    </location>
</feature>
<evidence type="ECO:0000256" key="4">
    <source>
        <dbReference type="ARBA" id="ARBA00023033"/>
    </source>
</evidence>
<dbReference type="GO" id="GO:0016705">
    <property type="term" value="F:oxidoreductase activity, acting on paired donors, with incorporation or reduction of molecular oxygen"/>
    <property type="evidence" value="ECO:0007669"/>
    <property type="project" value="InterPro"/>
</dbReference>
<evidence type="ECO:0000256" key="5">
    <source>
        <dbReference type="ARBA" id="ARBA00033748"/>
    </source>
</evidence>
<protein>
    <submittedName>
        <fullName evidence="9">N5,N10-methylene tetrahydromethanopterin reductase</fullName>
    </submittedName>
</protein>
<reference evidence="9 10" key="2">
    <citation type="submission" date="2020-03" db="EMBL/GenBank/DDBJ databases">
        <authorList>
            <person name="Ichikawa N."/>
            <person name="Kimura A."/>
            <person name="Kitahashi Y."/>
            <person name="Uohara A."/>
        </authorList>
    </citation>
    <scope>NUCLEOTIDE SEQUENCE [LARGE SCALE GENOMIC DNA]</scope>
    <source>
        <strain evidence="9 10">NBRC 105367</strain>
    </source>
</reference>
<dbReference type="InterPro" id="IPR051260">
    <property type="entry name" value="Diverse_substr_monoxygenases"/>
</dbReference>
<evidence type="ECO:0000313" key="10">
    <source>
        <dbReference type="Proteomes" id="UP000503011"/>
    </source>
</evidence>
<evidence type="ECO:0000256" key="3">
    <source>
        <dbReference type="ARBA" id="ARBA00023002"/>
    </source>
</evidence>
<gene>
    <name evidence="9" type="ORF">Psuf_002330</name>
</gene>
<feature type="binding site" evidence="6">
    <location>
        <position position="156"/>
    </location>
    <ligand>
        <name>FMN</name>
        <dbReference type="ChEBI" id="CHEBI:58210"/>
    </ligand>
</feature>
<dbReference type="Proteomes" id="UP000503011">
    <property type="component" value="Chromosome"/>
</dbReference>
<evidence type="ECO:0000256" key="2">
    <source>
        <dbReference type="ARBA" id="ARBA00022643"/>
    </source>
</evidence>
<evidence type="ECO:0000256" key="1">
    <source>
        <dbReference type="ARBA" id="ARBA00022630"/>
    </source>
</evidence>
<keyword evidence="1 6" id="KW-0285">Flavoprotein</keyword>
<dbReference type="InterPro" id="IPR036661">
    <property type="entry name" value="Luciferase-like_sf"/>
</dbReference>
<dbReference type="AlphaFoldDB" id="A0A6F8YA39"/>
<dbReference type="KEGG" id="psuu:Psuf_002330"/>
<sequence>MSGKKRLILNLFEMNCVSHITHGLWRLPDNNRERFNDIEYWTELAQLLEEGGFDAVFLADVVGTYDVFRGSAATAIREGLQIPNNDPASVVPAMAAVTRHLGFGITFSTTYEPPFAWARRISTLDHLTKGRVGWNIVTSYLPNAARNFGHDGEVEHDNRFEIADEYLDVLYKLWEGSWDDDAIVADREGKVFADPAKIRPIHHEGRYFKVEGPHLPSPSRQRTPVLFTATASAAGTKFAGKHAEVVFTGGPDAASLRRTIAGIREAAVAAGRRADDVRFVTIAGVIVAPTEVEAKAKLARYQELASAEGYLAHANLPWDPTALPPELKLKDAANGDGGVGRWRVFDPEQSVGEFVAGFGDLGRQPLLAVGDPEQVADEIERWLDEVGIDGINLLQYHSHDTARDFIEYVVPVLRERGRLRREYDERETLRERIFGEGDRLPDRHHGTRYRGGAHLPVSGIADPARSHQPGRPPEPIRSHEKEALT</sequence>
<feature type="binding site" evidence="6">
    <location>
        <position position="106"/>
    </location>
    <ligand>
        <name>FMN</name>
        <dbReference type="ChEBI" id="CHEBI:58210"/>
    </ligand>
</feature>
<evidence type="ECO:0000313" key="9">
    <source>
        <dbReference type="EMBL" id="BCB82920.1"/>
    </source>
</evidence>
<dbReference type="EMBL" id="AP022871">
    <property type="protein sequence ID" value="BCB82920.1"/>
    <property type="molecule type" value="Genomic_DNA"/>
</dbReference>
<feature type="binding site" evidence="6">
    <location>
        <position position="232"/>
    </location>
    <ligand>
        <name>FMN</name>
        <dbReference type="ChEBI" id="CHEBI:58210"/>
    </ligand>
</feature>
<keyword evidence="2 6" id="KW-0288">FMN</keyword>
<keyword evidence="4" id="KW-0503">Monooxygenase</keyword>
<proteinExistence type="inferred from homology"/>
<accession>A0A6F8YA39</accession>
<feature type="domain" description="Luciferase-like" evidence="8">
    <location>
        <begin position="34"/>
        <end position="389"/>
    </location>
</feature>
<keyword evidence="10" id="KW-1185">Reference proteome</keyword>
<feature type="region of interest" description="Disordered" evidence="7">
    <location>
        <begin position="437"/>
        <end position="485"/>
    </location>
</feature>
<dbReference type="NCBIfam" id="TIGR03860">
    <property type="entry name" value="FMN_nitrolo"/>
    <property type="match status" value="1"/>
</dbReference>
<dbReference type="Gene3D" id="3.20.20.30">
    <property type="entry name" value="Luciferase-like domain"/>
    <property type="match status" value="1"/>
</dbReference>
<feature type="binding site" evidence="6">
    <location>
        <position position="60"/>
    </location>
    <ligand>
        <name>FMN</name>
        <dbReference type="ChEBI" id="CHEBI:58210"/>
    </ligand>
</feature>